<dbReference type="OrthoDB" id="10021397at2759"/>
<evidence type="ECO:0000256" key="3">
    <source>
        <dbReference type="ARBA" id="ARBA00022475"/>
    </source>
</evidence>
<organism evidence="9 10">
    <name type="scientific">Coemansia reversa (strain ATCC 12441 / NRRL 1564)</name>
    <dbReference type="NCBI Taxonomy" id="763665"/>
    <lineage>
        <taxon>Eukaryota</taxon>
        <taxon>Fungi</taxon>
        <taxon>Fungi incertae sedis</taxon>
        <taxon>Zoopagomycota</taxon>
        <taxon>Kickxellomycotina</taxon>
        <taxon>Kickxellomycetes</taxon>
        <taxon>Kickxellales</taxon>
        <taxon>Kickxellaceae</taxon>
        <taxon>Coemansia</taxon>
    </lineage>
</organism>
<evidence type="ECO:0000256" key="4">
    <source>
        <dbReference type="ARBA" id="ARBA00022692"/>
    </source>
</evidence>
<evidence type="ECO:0000256" key="2">
    <source>
        <dbReference type="ARBA" id="ARBA00022448"/>
    </source>
</evidence>
<dbReference type="InterPro" id="IPR020846">
    <property type="entry name" value="MFS_dom"/>
</dbReference>
<dbReference type="Pfam" id="PF07690">
    <property type="entry name" value="MFS_1"/>
    <property type="match status" value="1"/>
</dbReference>
<proteinExistence type="predicted"/>
<feature type="transmembrane region" description="Helical" evidence="7">
    <location>
        <begin position="291"/>
        <end position="310"/>
    </location>
</feature>
<dbReference type="Gene3D" id="1.20.1720.10">
    <property type="entry name" value="Multidrug resistance protein D"/>
    <property type="match status" value="1"/>
</dbReference>
<dbReference type="PRINTS" id="PR01036">
    <property type="entry name" value="TCRTETB"/>
</dbReference>
<feature type="transmembrane region" description="Helical" evidence="7">
    <location>
        <begin position="427"/>
        <end position="449"/>
    </location>
</feature>
<feature type="transmembrane region" description="Helical" evidence="7">
    <location>
        <begin position="161"/>
        <end position="182"/>
    </location>
</feature>
<feature type="transmembrane region" description="Helical" evidence="7">
    <location>
        <begin position="69"/>
        <end position="93"/>
    </location>
</feature>
<feature type="transmembrane region" description="Helical" evidence="7">
    <location>
        <begin position="136"/>
        <end position="155"/>
    </location>
</feature>
<protein>
    <submittedName>
        <fullName evidence="9">MFS general substrate transporter</fullName>
    </submittedName>
</protein>
<evidence type="ECO:0000313" key="10">
    <source>
        <dbReference type="Proteomes" id="UP000242474"/>
    </source>
</evidence>
<dbReference type="FunFam" id="1.20.1720.10:FF:000004">
    <property type="entry name" value="EmrB/QacA family drug resistance transporter"/>
    <property type="match status" value="1"/>
</dbReference>
<keyword evidence="10" id="KW-1185">Reference proteome</keyword>
<accession>A0A2G5B254</accession>
<evidence type="ECO:0000313" key="9">
    <source>
        <dbReference type="EMBL" id="PIA13103.1"/>
    </source>
</evidence>
<evidence type="ECO:0000256" key="5">
    <source>
        <dbReference type="ARBA" id="ARBA00022989"/>
    </source>
</evidence>
<dbReference type="STRING" id="763665.A0A2G5B254"/>
<evidence type="ECO:0000256" key="7">
    <source>
        <dbReference type="SAM" id="Phobius"/>
    </source>
</evidence>
<dbReference type="CDD" id="cd17502">
    <property type="entry name" value="MFS_Azr1_MDR_like"/>
    <property type="match status" value="1"/>
</dbReference>
<comment type="subcellular location">
    <subcellularLocation>
        <location evidence="1">Cell membrane</location>
        <topology evidence="1">Multi-pass membrane protein</topology>
    </subcellularLocation>
</comment>
<dbReference type="GO" id="GO:0022857">
    <property type="term" value="F:transmembrane transporter activity"/>
    <property type="evidence" value="ECO:0007669"/>
    <property type="project" value="InterPro"/>
</dbReference>
<dbReference type="EMBL" id="KZ303547">
    <property type="protein sequence ID" value="PIA13103.1"/>
    <property type="molecule type" value="Genomic_DNA"/>
</dbReference>
<evidence type="ECO:0000259" key="8">
    <source>
        <dbReference type="PROSITE" id="PS50850"/>
    </source>
</evidence>
<dbReference type="InterPro" id="IPR036259">
    <property type="entry name" value="MFS_trans_sf"/>
</dbReference>
<feature type="transmembrane region" description="Helical" evidence="7">
    <location>
        <begin position="461"/>
        <end position="481"/>
    </location>
</feature>
<dbReference type="PANTHER" id="PTHR23501:SF102">
    <property type="entry name" value="DRUG TRANSPORTER, PUTATIVE (AFU_ORTHOLOGUE AFUA_3G08530)-RELATED"/>
    <property type="match status" value="1"/>
</dbReference>
<feature type="transmembrane region" description="Helical" evidence="7">
    <location>
        <begin position="260"/>
        <end position="279"/>
    </location>
</feature>
<name>A0A2G5B254_COERN</name>
<evidence type="ECO:0000256" key="1">
    <source>
        <dbReference type="ARBA" id="ARBA00004651"/>
    </source>
</evidence>
<gene>
    <name evidence="9" type="ORF">COEREDRAFT_89807</name>
</gene>
<dbReference type="GO" id="GO:0005886">
    <property type="term" value="C:plasma membrane"/>
    <property type="evidence" value="ECO:0007669"/>
    <property type="project" value="UniProtKB-SubCell"/>
</dbReference>
<keyword evidence="6 7" id="KW-0472">Membrane</keyword>
<dbReference type="InterPro" id="IPR011701">
    <property type="entry name" value="MFS"/>
</dbReference>
<keyword evidence="5 7" id="KW-1133">Transmembrane helix</keyword>
<reference evidence="9 10" key="1">
    <citation type="journal article" date="2015" name="Genome Biol. Evol.">
        <title>Phylogenomic analyses indicate that early fungi evolved digesting cell walls of algal ancestors of land plants.</title>
        <authorList>
            <person name="Chang Y."/>
            <person name="Wang S."/>
            <person name="Sekimoto S."/>
            <person name="Aerts A.L."/>
            <person name="Choi C."/>
            <person name="Clum A."/>
            <person name="LaButti K.M."/>
            <person name="Lindquist E.A."/>
            <person name="Yee Ngan C."/>
            <person name="Ohm R.A."/>
            <person name="Salamov A.A."/>
            <person name="Grigoriev I.V."/>
            <person name="Spatafora J.W."/>
            <person name="Berbee M.L."/>
        </authorList>
    </citation>
    <scope>NUCLEOTIDE SEQUENCE [LARGE SCALE GENOMIC DNA]</scope>
    <source>
        <strain evidence="9 10">NRRL 1564</strain>
    </source>
</reference>
<dbReference type="PANTHER" id="PTHR23501">
    <property type="entry name" value="MAJOR FACILITATOR SUPERFAMILY"/>
    <property type="match status" value="1"/>
</dbReference>
<dbReference type="SUPFAM" id="SSF103473">
    <property type="entry name" value="MFS general substrate transporter"/>
    <property type="match status" value="1"/>
</dbReference>
<feature type="transmembrane region" description="Helical" evidence="7">
    <location>
        <begin position="222"/>
        <end position="248"/>
    </location>
</feature>
<feature type="transmembrane region" description="Helical" evidence="7">
    <location>
        <begin position="194"/>
        <end position="216"/>
    </location>
</feature>
<dbReference type="PROSITE" id="PS50850">
    <property type="entry name" value="MFS"/>
    <property type="match status" value="1"/>
</dbReference>
<evidence type="ECO:0000256" key="6">
    <source>
        <dbReference type="ARBA" id="ARBA00023136"/>
    </source>
</evidence>
<feature type="transmembrane region" description="Helical" evidence="7">
    <location>
        <begin position="367"/>
        <end position="388"/>
    </location>
</feature>
<feature type="transmembrane region" description="Helical" evidence="7">
    <location>
        <begin position="397"/>
        <end position="415"/>
    </location>
</feature>
<feature type="transmembrane region" description="Helical" evidence="7">
    <location>
        <begin position="105"/>
        <end position="124"/>
    </location>
</feature>
<dbReference type="Proteomes" id="UP000242474">
    <property type="component" value="Unassembled WGS sequence"/>
</dbReference>
<keyword evidence="3" id="KW-1003">Cell membrane</keyword>
<keyword evidence="4 7" id="KW-0812">Transmembrane</keyword>
<keyword evidence="2" id="KW-0813">Transport</keyword>
<sequence length="571" mass="61711">MPDTVDTEKVDSLENTVKESMIYKDKVDLEKQQKHIAYSITSDDTHGATASKKSISDATTPNMSLTRRIIVFFSLAMTMLLASLDLTIITTTIPKIGEEFHALSNATWVATAYMLTTTALQPLYGRLSDAFGRVPTLLSAILLFIAGSAACGWAQSIGVLIFGRALQGVGGAGLLALVFIIISDLTTEEQRPAYLGVLGAVWSIASVIGPVLGGVFSDKVSWRWAFLINLPIAGVVLISVVLFLRLPIPRDSFWEKLKKVDILGSLVLISGVVMLLLGLTWGGKTSSWGSVRIVCLLVFGFVLLGLFLLIEWKVALVPTVPMSLLCIRNVCLAVACQFFMGMVMYSTMYFIPIWYTIVKNASATSSGLHLLPFLLSVSLVSIISGFLVTKTGHYRPFVIFGTAMFVIGAGLLILLDENTSAEKQAGFLVIMGIGLGLNVQILLIAVQAASPVKDMASATTLYLFVRILGMSIGVAILQSVLQNAIIPKLGLLEAQYPEYAQTFSESLDDQSVIYNSGLPDDVRDQLVHYYVLALRKVFIATVPLAGFALLLVLPLKHVPLRKGPAGLSIAE</sequence>
<feature type="transmembrane region" description="Helical" evidence="7">
    <location>
        <begin position="330"/>
        <end position="355"/>
    </location>
</feature>
<feature type="domain" description="Major facilitator superfamily (MFS) profile" evidence="8">
    <location>
        <begin position="71"/>
        <end position="560"/>
    </location>
</feature>
<dbReference type="AlphaFoldDB" id="A0A2G5B254"/>
<dbReference type="Gene3D" id="1.20.1250.20">
    <property type="entry name" value="MFS general substrate transporter like domains"/>
    <property type="match status" value="1"/>
</dbReference>
<feature type="transmembrane region" description="Helical" evidence="7">
    <location>
        <begin position="527"/>
        <end position="553"/>
    </location>
</feature>